<name>A0A9P8ALY3_9AGAR</name>
<dbReference type="GeneID" id="66111491"/>
<dbReference type="GO" id="GO:0008017">
    <property type="term" value="F:microtubule binding"/>
    <property type="evidence" value="ECO:0007669"/>
    <property type="project" value="InterPro"/>
</dbReference>
<comment type="caution">
    <text evidence="2">The sequence shown here is derived from an EMBL/GenBank/DDBJ whole genome shotgun (WGS) entry which is preliminary data.</text>
</comment>
<dbReference type="GO" id="GO:0005737">
    <property type="term" value="C:cytoplasm"/>
    <property type="evidence" value="ECO:0007669"/>
    <property type="project" value="TreeGrafter"/>
</dbReference>
<protein>
    <recommendedName>
        <fullName evidence="4">Microtubule associated protein</fullName>
    </recommendedName>
</protein>
<dbReference type="Proteomes" id="UP000812287">
    <property type="component" value="Unassembled WGS sequence"/>
</dbReference>
<reference evidence="2" key="1">
    <citation type="submission" date="2020-11" db="EMBL/GenBank/DDBJ databases">
        <title>Adaptations for nitrogen fixation in a non-lichenized fungal sporocarp promotes dispersal by wood-feeding termites.</title>
        <authorList>
            <consortium name="DOE Joint Genome Institute"/>
            <person name="Koch R.A."/>
            <person name="Yoon G."/>
            <person name="Arayal U."/>
            <person name="Lail K."/>
            <person name="Amirebrahimi M."/>
            <person name="Labutti K."/>
            <person name="Lipzen A."/>
            <person name="Riley R."/>
            <person name="Barry K."/>
            <person name="Henrissat B."/>
            <person name="Grigoriev I.V."/>
            <person name="Herr J.R."/>
            <person name="Aime M.C."/>
        </authorList>
    </citation>
    <scope>NUCLEOTIDE SEQUENCE</scope>
    <source>
        <strain evidence="2">MCA 3950</strain>
    </source>
</reference>
<dbReference type="EMBL" id="MU250567">
    <property type="protein sequence ID" value="KAG7440718.1"/>
    <property type="molecule type" value="Genomic_DNA"/>
</dbReference>
<proteinExistence type="predicted"/>
<keyword evidence="3" id="KW-1185">Reference proteome</keyword>
<organism evidence="2 3">
    <name type="scientific">Guyanagaster necrorhizus</name>
    <dbReference type="NCBI Taxonomy" id="856835"/>
    <lineage>
        <taxon>Eukaryota</taxon>
        <taxon>Fungi</taxon>
        <taxon>Dikarya</taxon>
        <taxon>Basidiomycota</taxon>
        <taxon>Agaricomycotina</taxon>
        <taxon>Agaricomycetes</taxon>
        <taxon>Agaricomycetidae</taxon>
        <taxon>Agaricales</taxon>
        <taxon>Marasmiineae</taxon>
        <taxon>Physalacriaceae</taxon>
        <taxon>Guyanagaster</taxon>
    </lineage>
</organism>
<dbReference type="AlphaFoldDB" id="A0A9P8ALY3"/>
<evidence type="ECO:0000256" key="1">
    <source>
        <dbReference type="SAM" id="MobiDB-lite"/>
    </source>
</evidence>
<dbReference type="Pfam" id="PF03999">
    <property type="entry name" value="MAP65_ASE1"/>
    <property type="match status" value="1"/>
</dbReference>
<gene>
    <name evidence="2" type="ORF">BT62DRAFT_975457</name>
</gene>
<dbReference type="GO" id="GO:0051256">
    <property type="term" value="P:mitotic spindle midzone assembly"/>
    <property type="evidence" value="ECO:0007669"/>
    <property type="project" value="TreeGrafter"/>
</dbReference>
<dbReference type="InterPro" id="IPR007145">
    <property type="entry name" value="MAP65_Ase1_PRC1"/>
</dbReference>
<sequence>MALPLLTSLLNSLHSHLQAQTQLLPTLHAQLGLPPTALEEELLSIQENLMKGVESQIESRRKEVDMWTEKCEAVEENCSSYTKALGGNIKSTGSSTGELRKEKALPRRYEMLSEHQEKLRQLYHTKLEQLTTLTNRINVLARTLGHDFFAYDVIEATGFPGSDDADPTANRNVTPERFSKLEKELVRGKSEVSKRLSQLSATFVQIDWLYTELGMPPAAVEDSPSTFSTSSPMPSFSLSRAGASLGNSCMDPFTISTPTPASRNQSLIYHREEMSDAAYRRIFAHFVDKVEEAEDEGLRECQGTPIGLEKIDPTPGLLRWAENLRASLEETKRRREAHIQAMFDELEGLWNRLGVSDADMDAFVEAHRGSTEDTVREYEEELERMLEIKREQMGSFVASAREEIEKLWDDLLVGEEERADFAPFADGGYLYNLPIHFCSMSVTDECTEELLTIHEEEIKRLKEEKRMKAPLLAGIKKYFEICDEEKELAAAASDQSRLFGRGARDPGRLLREEKMRKRVSKEKPRLERDLIASIPTWEEEAGRPFLVYGEPILQALMVTVSNAEQENKRKPARAGSVPPRATTPINHSYAPAKSGVVTPAVRPAGSSAQSVPSKRIKLSDSTGPQRTPFGMSRAGNGAERSASPSKIPGSKYQSAPTSLPRPIAMPVPKPGTQHHALGHGRVPSSGILYGGVGGYGPTGIRSASAVSSYNVARLASSGAAGLAKKASRARRESFKPRTSVDQTDVGHGPMRWTGLTASVKEEDEY</sequence>
<feature type="region of interest" description="Disordered" evidence="1">
    <location>
        <begin position="563"/>
        <end position="680"/>
    </location>
</feature>
<dbReference type="RefSeq" id="XP_043034218.1">
    <property type="nucleotide sequence ID" value="XM_043189194.1"/>
</dbReference>
<dbReference type="PANTHER" id="PTHR19321:SF41">
    <property type="entry name" value="FASCETTO-RELATED"/>
    <property type="match status" value="1"/>
</dbReference>
<dbReference type="Gene3D" id="1.20.58.1520">
    <property type="match status" value="1"/>
</dbReference>
<evidence type="ECO:0000313" key="3">
    <source>
        <dbReference type="Proteomes" id="UP000812287"/>
    </source>
</evidence>
<dbReference type="OrthoDB" id="642895at2759"/>
<accession>A0A9P8ALY3</accession>
<evidence type="ECO:0008006" key="4">
    <source>
        <dbReference type="Google" id="ProtNLM"/>
    </source>
</evidence>
<feature type="region of interest" description="Disordered" evidence="1">
    <location>
        <begin position="720"/>
        <end position="765"/>
    </location>
</feature>
<evidence type="ECO:0000313" key="2">
    <source>
        <dbReference type="EMBL" id="KAG7440718.1"/>
    </source>
</evidence>
<dbReference type="GO" id="GO:1990023">
    <property type="term" value="C:mitotic spindle midzone"/>
    <property type="evidence" value="ECO:0007669"/>
    <property type="project" value="TreeGrafter"/>
</dbReference>
<dbReference type="PANTHER" id="PTHR19321">
    <property type="entry name" value="PROTEIN REGULATOR OF CYTOKINESIS 1 PRC1-RELATED"/>
    <property type="match status" value="1"/>
</dbReference>